<dbReference type="InterPro" id="IPR028082">
    <property type="entry name" value="Peripla_BP_I"/>
</dbReference>
<keyword evidence="2" id="KW-0238">DNA-binding</keyword>
<dbReference type="InterPro" id="IPR000843">
    <property type="entry name" value="HTH_LacI"/>
</dbReference>
<evidence type="ECO:0000313" key="5">
    <source>
        <dbReference type="EMBL" id="RFT46990.1"/>
    </source>
</evidence>
<organism evidence="5 6">
    <name type="scientific">Cutibacterium avidum</name>
    <dbReference type="NCBI Taxonomy" id="33010"/>
    <lineage>
        <taxon>Bacteria</taxon>
        <taxon>Bacillati</taxon>
        <taxon>Actinomycetota</taxon>
        <taxon>Actinomycetes</taxon>
        <taxon>Propionibacteriales</taxon>
        <taxon>Propionibacteriaceae</taxon>
        <taxon>Cutibacterium</taxon>
    </lineage>
</organism>
<dbReference type="Gene3D" id="1.10.260.40">
    <property type="entry name" value="lambda repressor-like DNA-binding domains"/>
    <property type="match status" value="1"/>
</dbReference>
<keyword evidence="3" id="KW-0804">Transcription</keyword>
<comment type="caution">
    <text evidence="5">The sequence shown here is derived from an EMBL/GenBank/DDBJ whole genome shotgun (WGS) entry which is preliminary data.</text>
</comment>
<dbReference type="GO" id="GO:0000976">
    <property type="term" value="F:transcription cis-regulatory region binding"/>
    <property type="evidence" value="ECO:0007669"/>
    <property type="project" value="TreeGrafter"/>
</dbReference>
<dbReference type="PANTHER" id="PTHR30146:SF153">
    <property type="entry name" value="LACTOSE OPERON REPRESSOR"/>
    <property type="match status" value="1"/>
</dbReference>
<sequence length="343" mass="36933">MTMTARLVDVAEAAGVSVKTVSNVVHESPHVRPETRARVEQVIKELGYQPNRAARQLKAGRTGFIALALPEIETPYFAELASRISERAKKEGLIALMELTGADPVMENRVLTRFGRGVVDGIVFSPLSLTSEEISDHPTSVPMVLLGERATPPDHDHVAVRSVDAARRMTEHLIEVGHQRIAVIGHVPDQGTASTRLTGYRQALETAAIPLDDDLVVGVPTYSRSAGFDAMNHLLGLTEKPDAVFCFNDTMAIGAVRACHEAGVRVPQDIAIAGFDNTEEGVYSTPTLTTIAPDLNALADKTLTILTRRIGQSSSDTHKPGTDVPVPWHLVIRESTGGPAVRP</sequence>
<dbReference type="PROSITE" id="PS00356">
    <property type="entry name" value="HTH_LACI_1"/>
    <property type="match status" value="1"/>
</dbReference>
<evidence type="ECO:0000259" key="4">
    <source>
        <dbReference type="PROSITE" id="PS50932"/>
    </source>
</evidence>
<keyword evidence="1" id="KW-0805">Transcription regulation</keyword>
<dbReference type="InterPro" id="IPR010982">
    <property type="entry name" value="Lambda_DNA-bd_dom_sf"/>
</dbReference>
<name>A0A3E2DNP8_9ACTN</name>
<dbReference type="EMBL" id="NOWI01000001">
    <property type="protein sequence ID" value="RFT46990.1"/>
    <property type="molecule type" value="Genomic_DNA"/>
</dbReference>
<reference evidence="5 6" key="1">
    <citation type="submission" date="2017-07" db="EMBL/GenBank/DDBJ databases">
        <authorList>
            <person name="Sun Z.S."/>
            <person name="Albrecht U."/>
            <person name="Echele G."/>
            <person name="Lee C.C."/>
        </authorList>
    </citation>
    <scope>NUCLEOTIDE SEQUENCE [LARGE SCALE GENOMIC DNA]</scope>
    <source>
        <strain evidence="5 6">P16-029</strain>
    </source>
</reference>
<evidence type="ECO:0000256" key="3">
    <source>
        <dbReference type="ARBA" id="ARBA00023163"/>
    </source>
</evidence>
<dbReference type="Pfam" id="PF13377">
    <property type="entry name" value="Peripla_BP_3"/>
    <property type="match status" value="1"/>
</dbReference>
<proteinExistence type="predicted"/>
<dbReference type="SUPFAM" id="SSF47413">
    <property type="entry name" value="lambda repressor-like DNA-binding domains"/>
    <property type="match status" value="1"/>
</dbReference>
<feature type="domain" description="HTH lacI-type" evidence="4">
    <location>
        <begin position="5"/>
        <end position="59"/>
    </location>
</feature>
<dbReference type="InterPro" id="IPR046335">
    <property type="entry name" value="LacI/GalR-like_sensor"/>
</dbReference>
<evidence type="ECO:0000256" key="1">
    <source>
        <dbReference type="ARBA" id="ARBA00023015"/>
    </source>
</evidence>
<gene>
    <name evidence="5" type="ORF">CHT91_01385</name>
</gene>
<dbReference type="PANTHER" id="PTHR30146">
    <property type="entry name" value="LACI-RELATED TRANSCRIPTIONAL REPRESSOR"/>
    <property type="match status" value="1"/>
</dbReference>
<dbReference type="CDD" id="cd06267">
    <property type="entry name" value="PBP1_LacI_sugar_binding-like"/>
    <property type="match status" value="1"/>
</dbReference>
<dbReference type="Proteomes" id="UP000259211">
    <property type="component" value="Unassembled WGS sequence"/>
</dbReference>
<dbReference type="GO" id="GO:0003700">
    <property type="term" value="F:DNA-binding transcription factor activity"/>
    <property type="evidence" value="ECO:0007669"/>
    <property type="project" value="TreeGrafter"/>
</dbReference>
<dbReference type="Gene3D" id="3.40.50.2300">
    <property type="match status" value="2"/>
</dbReference>
<dbReference type="CDD" id="cd01392">
    <property type="entry name" value="HTH_LacI"/>
    <property type="match status" value="1"/>
</dbReference>
<dbReference type="SMART" id="SM00354">
    <property type="entry name" value="HTH_LACI"/>
    <property type="match status" value="1"/>
</dbReference>
<evidence type="ECO:0000313" key="6">
    <source>
        <dbReference type="Proteomes" id="UP000259211"/>
    </source>
</evidence>
<evidence type="ECO:0000256" key="2">
    <source>
        <dbReference type="ARBA" id="ARBA00023125"/>
    </source>
</evidence>
<accession>A0A3E2DNP8</accession>
<dbReference type="PROSITE" id="PS50932">
    <property type="entry name" value="HTH_LACI_2"/>
    <property type="match status" value="1"/>
</dbReference>
<dbReference type="Pfam" id="PF00356">
    <property type="entry name" value="LacI"/>
    <property type="match status" value="1"/>
</dbReference>
<protein>
    <submittedName>
        <fullName evidence="5">LacI family transcriptional regulator</fullName>
    </submittedName>
</protein>
<dbReference type="AlphaFoldDB" id="A0A3E2DNP8"/>
<dbReference type="SUPFAM" id="SSF53822">
    <property type="entry name" value="Periplasmic binding protein-like I"/>
    <property type="match status" value="1"/>
</dbReference>